<organism evidence="1 2">
    <name type="scientific">Thermogymnomonas acidicola</name>
    <dbReference type="NCBI Taxonomy" id="399579"/>
    <lineage>
        <taxon>Archaea</taxon>
        <taxon>Methanobacteriati</taxon>
        <taxon>Thermoplasmatota</taxon>
        <taxon>Thermoplasmata</taxon>
        <taxon>Thermoplasmatales</taxon>
        <taxon>Thermogymnomonas</taxon>
    </lineage>
</organism>
<evidence type="ECO:0000313" key="1">
    <source>
        <dbReference type="EMBL" id="GGM66993.1"/>
    </source>
</evidence>
<keyword evidence="2" id="KW-1185">Reference proteome</keyword>
<accession>A0AA37BPT3</accession>
<proteinExistence type="predicted"/>
<dbReference type="AlphaFoldDB" id="A0AA37BPT3"/>
<evidence type="ECO:0000313" key="2">
    <source>
        <dbReference type="Proteomes" id="UP000632195"/>
    </source>
</evidence>
<comment type="caution">
    <text evidence="1">The sequence shown here is derived from an EMBL/GenBank/DDBJ whole genome shotgun (WGS) entry which is preliminary data.</text>
</comment>
<dbReference type="Proteomes" id="UP000632195">
    <property type="component" value="Unassembled WGS sequence"/>
</dbReference>
<protein>
    <submittedName>
        <fullName evidence="1">Uncharacterized protein</fullName>
    </submittedName>
</protein>
<dbReference type="RefSeq" id="WP_188679468.1">
    <property type="nucleotide sequence ID" value="NZ_BMNY01000001.1"/>
</dbReference>
<name>A0AA37BPT3_9ARCH</name>
<reference evidence="1" key="2">
    <citation type="submission" date="2022-09" db="EMBL/GenBank/DDBJ databases">
        <authorList>
            <person name="Sun Q."/>
            <person name="Ohkuma M."/>
        </authorList>
    </citation>
    <scope>NUCLEOTIDE SEQUENCE</scope>
    <source>
        <strain evidence="1">JCM 13583</strain>
    </source>
</reference>
<gene>
    <name evidence="1" type="ORF">GCM10007108_01410</name>
</gene>
<reference evidence="1" key="1">
    <citation type="journal article" date="2014" name="Int. J. Syst. Evol. Microbiol.">
        <title>Complete genome sequence of Corynebacterium casei LMG S-19264T (=DSM 44701T), isolated from a smear-ripened cheese.</title>
        <authorList>
            <consortium name="US DOE Joint Genome Institute (JGI-PGF)"/>
            <person name="Walter F."/>
            <person name="Albersmeier A."/>
            <person name="Kalinowski J."/>
            <person name="Ruckert C."/>
        </authorList>
    </citation>
    <scope>NUCLEOTIDE SEQUENCE</scope>
    <source>
        <strain evidence="1">JCM 13583</strain>
    </source>
</reference>
<sequence>MADDTAGEANNRSYGQIVQVALAGQNLFLNGGAPGHMVLDALRVRHHSTLREGTCPVG</sequence>
<dbReference type="EMBL" id="BMNY01000001">
    <property type="protein sequence ID" value="GGM66993.1"/>
    <property type="molecule type" value="Genomic_DNA"/>
</dbReference>